<dbReference type="Gene3D" id="3.40.30.10">
    <property type="entry name" value="Glutaredoxin"/>
    <property type="match status" value="1"/>
</dbReference>
<protein>
    <submittedName>
        <fullName evidence="2">Glutathione S-transferase theta 2</fullName>
    </submittedName>
</protein>
<reference evidence="2" key="3">
    <citation type="submission" date="2025-09" db="UniProtKB">
        <authorList>
            <consortium name="Ensembl"/>
        </authorList>
    </citation>
    <scope>IDENTIFICATION</scope>
</reference>
<dbReference type="PROSITE" id="PS50404">
    <property type="entry name" value="GST_NTER"/>
    <property type="match status" value="1"/>
</dbReference>
<proteinExistence type="predicted"/>
<dbReference type="InterPro" id="IPR051369">
    <property type="entry name" value="GST_Theta"/>
</dbReference>
<keyword evidence="3" id="KW-1185">Reference proteome</keyword>
<dbReference type="GO" id="GO:0005737">
    <property type="term" value="C:cytoplasm"/>
    <property type="evidence" value="ECO:0007669"/>
    <property type="project" value="TreeGrafter"/>
</dbReference>
<dbReference type="SUPFAM" id="SSF52833">
    <property type="entry name" value="Thioredoxin-like"/>
    <property type="match status" value="1"/>
</dbReference>
<dbReference type="InterPro" id="IPR036249">
    <property type="entry name" value="Thioredoxin-like_sf"/>
</dbReference>
<name>A0A674NFW0_TAKRU</name>
<sequence length="120" mass="14097">MATVRSLEVYLDLLSQPCRAVHILLTCNRIPHKVQTVALRKGENRTAEFTKLNPMKKVPVMVDNSFTLTERWTRWFWMALWLSWTTLWTNWNPCFCAGSHSCVVMTSLWRTCWQSVSSCR</sequence>
<feature type="domain" description="GST N-terminal" evidence="1">
    <location>
        <begin position="5"/>
        <end position="120"/>
    </location>
</feature>
<reference evidence="2 3" key="1">
    <citation type="journal article" date="2011" name="Genome Biol. Evol.">
        <title>Integration of the genetic map and genome assembly of fugu facilitates insights into distinct features of genome evolution in teleosts and mammals.</title>
        <authorList>
            <person name="Kai W."/>
            <person name="Kikuchi K."/>
            <person name="Tohari S."/>
            <person name="Chew A.K."/>
            <person name="Tay A."/>
            <person name="Fujiwara A."/>
            <person name="Hosoya S."/>
            <person name="Suetake H."/>
            <person name="Naruse K."/>
            <person name="Brenner S."/>
            <person name="Suzuki Y."/>
            <person name="Venkatesh B."/>
        </authorList>
    </citation>
    <scope>NUCLEOTIDE SEQUENCE [LARGE SCALE GENOMIC DNA]</scope>
</reference>
<dbReference type="InterPro" id="IPR004045">
    <property type="entry name" value="Glutathione_S-Trfase_N"/>
</dbReference>
<dbReference type="PANTHER" id="PTHR43917:SF10">
    <property type="entry name" value="GLUTATHIONE TRANSFERASE"/>
    <property type="match status" value="1"/>
</dbReference>
<gene>
    <name evidence="2" type="primary">gstt2</name>
</gene>
<dbReference type="GeneTree" id="ENSGT00940000165954"/>
<accession>A0A674NFW0</accession>
<evidence type="ECO:0000313" key="3">
    <source>
        <dbReference type="Proteomes" id="UP000005226"/>
    </source>
</evidence>
<reference evidence="2" key="2">
    <citation type="submission" date="2025-08" db="UniProtKB">
        <authorList>
            <consortium name="Ensembl"/>
        </authorList>
    </citation>
    <scope>IDENTIFICATION</scope>
</reference>
<dbReference type="GO" id="GO:0004364">
    <property type="term" value="F:glutathione transferase activity"/>
    <property type="evidence" value="ECO:0007669"/>
    <property type="project" value="TreeGrafter"/>
</dbReference>
<evidence type="ECO:0000259" key="1">
    <source>
        <dbReference type="PROSITE" id="PS50404"/>
    </source>
</evidence>
<organism evidence="2 3">
    <name type="scientific">Takifugu rubripes</name>
    <name type="common">Japanese pufferfish</name>
    <name type="synonym">Fugu rubripes</name>
    <dbReference type="NCBI Taxonomy" id="31033"/>
    <lineage>
        <taxon>Eukaryota</taxon>
        <taxon>Metazoa</taxon>
        <taxon>Chordata</taxon>
        <taxon>Craniata</taxon>
        <taxon>Vertebrata</taxon>
        <taxon>Euteleostomi</taxon>
        <taxon>Actinopterygii</taxon>
        <taxon>Neopterygii</taxon>
        <taxon>Teleostei</taxon>
        <taxon>Neoteleostei</taxon>
        <taxon>Acanthomorphata</taxon>
        <taxon>Eupercaria</taxon>
        <taxon>Tetraodontiformes</taxon>
        <taxon>Tetradontoidea</taxon>
        <taxon>Tetraodontidae</taxon>
        <taxon>Takifugu</taxon>
    </lineage>
</organism>
<dbReference type="GO" id="GO:0006749">
    <property type="term" value="P:glutathione metabolic process"/>
    <property type="evidence" value="ECO:0007669"/>
    <property type="project" value="TreeGrafter"/>
</dbReference>
<dbReference type="Pfam" id="PF13409">
    <property type="entry name" value="GST_N_2"/>
    <property type="match status" value="1"/>
</dbReference>
<dbReference type="Ensembl" id="ENSTRUT00000085102.1">
    <property type="protein sequence ID" value="ENSTRUP00000072038.1"/>
    <property type="gene ID" value="ENSTRUG00000013937.3"/>
</dbReference>
<evidence type="ECO:0000313" key="2">
    <source>
        <dbReference type="Ensembl" id="ENSTRUP00000072038.1"/>
    </source>
</evidence>
<dbReference type="AlphaFoldDB" id="A0A674NFW0"/>
<dbReference type="PANTHER" id="PTHR43917">
    <property type="match status" value="1"/>
</dbReference>
<dbReference type="Proteomes" id="UP000005226">
    <property type="component" value="Chromosome 21"/>
</dbReference>